<comment type="caution">
    <text evidence="3">The sequence shown here is derived from an EMBL/GenBank/DDBJ whole genome shotgun (WGS) entry which is preliminary data.</text>
</comment>
<dbReference type="CDD" id="cd00190">
    <property type="entry name" value="Tryp_SPc"/>
    <property type="match status" value="1"/>
</dbReference>
<evidence type="ECO:0000313" key="3">
    <source>
        <dbReference type="EMBL" id="ODM91500.1"/>
    </source>
</evidence>
<dbReference type="InterPro" id="IPR018114">
    <property type="entry name" value="TRYPSIN_HIS"/>
</dbReference>
<dbReference type="PROSITE" id="PS00134">
    <property type="entry name" value="TRYPSIN_HIS"/>
    <property type="match status" value="1"/>
</dbReference>
<dbReference type="EMBL" id="LJIJ01001530">
    <property type="protein sequence ID" value="ODM91500.1"/>
    <property type="molecule type" value="Genomic_DNA"/>
</dbReference>
<feature type="domain" description="Peptidase S1" evidence="2">
    <location>
        <begin position="21"/>
        <end position="224"/>
    </location>
</feature>
<dbReference type="GO" id="GO:0004252">
    <property type="term" value="F:serine-type endopeptidase activity"/>
    <property type="evidence" value="ECO:0007669"/>
    <property type="project" value="InterPro"/>
</dbReference>
<dbReference type="PANTHER" id="PTHR24252:SF7">
    <property type="entry name" value="HYALIN"/>
    <property type="match status" value="1"/>
</dbReference>
<dbReference type="InterPro" id="IPR043504">
    <property type="entry name" value="Peptidase_S1_PA_chymotrypsin"/>
</dbReference>
<dbReference type="OrthoDB" id="10059102at2759"/>
<sequence>MDIIIQMLVLVKFMQKRRVKIIGGEDAEETEITYQVSIRLSGNHMCGGAIALFGITEVVITAAHCVDSGITHKYTIIAGDLRRSNTSGHEQCRSVWMTFANDIAIIFTDKPFNWTEHVRPIELPYPYQQTSGDVIISGWGTLQSGGFHSDVLQKVKVPIVDDETCMEAYASVVILESMLCAGFLGEGGKDTCQGDAGGPVVSVDGRYLAAVVSWASVSSHTLKN</sequence>
<dbReference type="InterPro" id="IPR009003">
    <property type="entry name" value="Peptidase_S1_PA"/>
</dbReference>
<dbReference type="AlphaFoldDB" id="A0A1D2MER1"/>
<dbReference type="STRING" id="48709.A0A1D2MER1"/>
<dbReference type="Pfam" id="PF00089">
    <property type="entry name" value="Trypsin"/>
    <property type="match status" value="1"/>
</dbReference>
<name>A0A1D2MER1_ORCCI</name>
<dbReference type="Proteomes" id="UP000094527">
    <property type="component" value="Unassembled WGS sequence"/>
</dbReference>
<dbReference type="SUPFAM" id="SSF50494">
    <property type="entry name" value="Trypsin-like serine proteases"/>
    <property type="match status" value="1"/>
</dbReference>
<dbReference type="PROSITE" id="PS50240">
    <property type="entry name" value="TRYPSIN_DOM"/>
    <property type="match status" value="1"/>
</dbReference>
<keyword evidence="4" id="KW-1185">Reference proteome</keyword>
<keyword evidence="1" id="KW-1015">Disulfide bond</keyword>
<organism evidence="3 4">
    <name type="scientific">Orchesella cincta</name>
    <name type="common">Springtail</name>
    <name type="synonym">Podura cincta</name>
    <dbReference type="NCBI Taxonomy" id="48709"/>
    <lineage>
        <taxon>Eukaryota</taxon>
        <taxon>Metazoa</taxon>
        <taxon>Ecdysozoa</taxon>
        <taxon>Arthropoda</taxon>
        <taxon>Hexapoda</taxon>
        <taxon>Collembola</taxon>
        <taxon>Entomobryomorpha</taxon>
        <taxon>Entomobryoidea</taxon>
        <taxon>Orchesellidae</taxon>
        <taxon>Orchesellinae</taxon>
        <taxon>Orchesella</taxon>
    </lineage>
</organism>
<reference evidence="3 4" key="1">
    <citation type="journal article" date="2016" name="Genome Biol. Evol.">
        <title>Gene Family Evolution Reflects Adaptation to Soil Environmental Stressors in the Genome of the Collembolan Orchesella cincta.</title>
        <authorList>
            <person name="Faddeeva-Vakhrusheva A."/>
            <person name="Derks M.F."/>
            <person name="Anvar S.Y."/>
            <person name="Agamennone V."/>
            <person name="Suring W."/>
            <person name="Smit S."/>
            <person name="van Straalen N.M."/>
            <person name="Roelofs D."/>
        </authorList>
    </citation>
    <scope>NUCLEOTIDE SEQUENCE [LARGE SCALE GENOMIC DNA]</scope>
    <source>
        <tissue evidence="3">Mixed pool</tissue>
    </source>
</reference>
<evidence type="ECO:0000256" key="1">
    <source>
        <dbReference type="ARBA" id="ARBA00023157"/>
    </source>
</evidence>
<dbReference type="PRINTS" id="PR00722">
    <property type="entry name" value="CHYMOTRYPSIN"/>
</dbReference>
<accession>A0A1D2MER1</accession>
<dbReference type="Gene3D" id="2.40.10.10">
    <property type="entry name" value="Trypsin-like serine proteases"/>
    <property type="match status" value="2"/>
</dbReference>
<dbReference type="PANTHER" id="PTHR24252">
    <property type="entry name" value="ACROSIN-RELATED"/>
    <property type="match status" value="1"/>
</dbReference>
<evidence type="ECO:0000259" key="2">
    <source>
        <dbReference type="PROSITE" id="PS50240"/>
    </source>
</evidence>
<dbReference type="InterPro" id="IPR001314">
    <property type="entry name" value="Peptidase_S1A"/>
</dbReference>
<dbReference type="GO" id="GO:0006508">
    <property type="term" value="P:proteolysis"/>
    <property type="evidence" value="ECO:0007669"/>
    <property type="project" value="InterPro"/>
</dbReference>
<evidence type="ECO:0000313" key="4">
    <source>
        <dbReference type="Proteomes" id="UP000094527"/>
    </source>
</evidence>
<proteinExistence type="predicted"/>
<dbReference type="SMART" id="SM00020">
    <property type="entry name" value="Tryp_SPc"/>
    <property type="match status" value="1"/>
</dbReference>
<gene>
    <name evidence="3" type="ORF">Ocin01_15180</name>
</gene>
<protein>
    <submittedName>
        <fullName evidence="3">Trypsin-1</fullName>
    </submittedName>
</protein>
<dbReference type="InterPro" id="IPR001254">
    <property type="entry name" value="Trypsin_dom"/>
</dbReference>